<keyword evidence="3" id="KW-1185">Reference proteome</keyword>
<protein>
    <submittedName>
        <fullName evidence="2">Nucleoside-diphosphate-sugar epimerase GsfE</fullName>
    </submittedName>
</protein>
<feature type="domain" description="PRISE-like Rossmann-fold" evidence="1">
    <location>
        <begin position="11"/>
        <end position="317"/>
    </location>
</feature>
<name>A0ABQ8GRB0_9PEZI</name>
<proteinExistence type="predicted"/>
<comment type="caution">
    <text evidence="2">The sequence shown here is derived from an EMBL/GenBank/DDBJ whole genome shotgun (WGS) entry which is preliminary data.</text>
</comment>
<dbReference type="InterPro" id="IPR036291">
    <property type="entry name" value="NAD(P)-bd_dom_sf"/>
</dbReference>
<reference evidence="2 3" key="1">
    <citation type="journal article" date="2021" name="Nat. Commun.">
        <title>Genetic determinants of endophytism in the Arabidopsis root mycobiome.</title>
        <authorList>
            <person name="Mesny F."/>
            <person name="Miyauchi S."/>
            <person name="Thiergart T."/>
            <person name="Pickel B."/>
            <person name="Atanasova L."/>
            <person name="Karlsson M."/>
            <person name="Huettel B."/>
            <person name="Barry K.W."/>
            <person name="Haridas S."/>
            <person name="Chen C."/>
            <person name="Bauer D."/>
            <person name="Andreopoulos W."/>
            <person name="Pangilinan J."/>
            <person name="LaButti K."/>
            <person name="Riley R."/>
            <person name="Lipzen A."/>
            <person name="Clum A."/>
            <person name="Drula E."/>
            <person name="Henrissat B."/>
            <person name="Kohler A."/>
            <person name="Grigoriev I.V."/>
            <person name="Martin F.M."/>
            <person name="Hacquard S."/>
        </authorList>
    </citation>
    <scope>NUCLEOTIDE SEQUENCE [LARGE SCALE GENOMIC DNA]</scope>
    <source>
        <strain evidence="2 3">MPI-SDFR-AT-0080</strain>
    </source>
</reference>
<dbReference type="EMBL" id="JAGTJR010000002">
    <property type="protein sequence ID" value="KAH7063025.1"/>
    <property type="molecule type" value="Genomic_DNA"/>
</dbReference>
<dbReference type="InterPro" id="IPR055222">
    <property type="entry name" value="PRISE-like_Rossmann-fold"/>
</dbReference>
<dbReference type="Pfam" id="PF22917">
    <property type="entry name" value="PRISE"/>
    <property type="match status" value="1"/>
</dbReference>
<dbReference type="CDD" id="cd08948">
    <property type="entry name" value="5beta-POR_like_SDR_a"/>
    <property type="match status" value="1"/>
</dbReference>
<sequence length="385" mass="43739">MLNGKSLPRVAFVSGCNGITGYAIVEHLTKQPATEWSRIIASSRRPPPSMWTDPRVEFVSADFLEPSKKDLEALKDACRDVTHVYFASYVHNDDLTKLAEKNVPLFKTFMDIMEQVCPKLERVCLQTGGKHYGVHLGPTKQPVTEDIGRYADGGLNFYYQQEDYMFEAQKRRSQWSYNIIRPFGIIGFTPQASGMNVSIAWAIYLLLCKELDTAADFPGSQPFLDSPDDISFAPSIADMAVWATTSENTKNQDFNHASGDPVVFSYFWRELAAYFGIRVSIPLLSRRSAQFFFLGSPLGEWVKDKRPVWERIVQKYGGSVEVFDSCNWQALEWSSKREWPIFPSVTKARKYGWLRYDTAIECWSGAFKAYEDAGILPNSDLVRNA</sequence>
<dbReference type="SUPFAM" id="SSF51735">
    <property type="entry name" value="NAD(P)-binding Rossmann-fold domains"/>
    <property type="match status" value="1"/>
</dbReference>
<dbReference type="PANTHER" id="PTHR32487">
    <property type="entry name" value="3-OXO-DELTA(4,5)-STEROID 5-BETA-REDUCTASE"/>
    <property type="match status" value="1"/>
</dbReference>
<gene>
    <name evidence="2" type="ORF">B0J12DRAFT_562913</name>
</gene>
<evidence type="ECO:0000259" key="1">
    <source>
        <dbReference type="Pfam" id="PF22917"/>
    </source>
</evidence>
<dbReference type="PANTHER" id="PTHR32487:SF0">
    <property type="entry name" value="3-OXO-DELTA(4,5)-STEROID 5-BETA-REDUCTASE"/>
    <property type="match status" value="1"/>
</dbReference>
<evidence type="ECO:0000313" key="2">
    <source>
        <dbReference type="EMBL" id="KAH7063025.1"/>
    </source>
</evidence>
<evidence type="ECO:0000313" key="3">
    <source>
        <dbReference type="Proteomes" id="UP000774617"/>
    </source>
</evidence>
<accession>A0ABQ8GRB0</accession>
<dbReference type="Gene3D" id="3.40.50.720">
    <property type="entry name" value="NAD(P)-binding Rossmann-like Domain"/>
    <property type="match status" value="1"/>
</dbReference>
<organism evidence="2 3">
    <name type="scientific">Macrophomina phaseolina</name>
    <dbReference type="NCBI Taxonomy" id="35725"/>
    <lineage>
        <taxon>Eukaryota</taxon>
        <taxon>Fungi</taxon>
        <taxon>Dikarya</taxon>
        <taxon>Ascomycota</taxon>
        <taxon>Pezizomycotina</taxon>
        <taxon>Dothideomycetes</taxon>
        <taxon>Dothideomycetes incertae sedis</taxon>
        <taxon>Botryosphaeriales</taxon>
        <taxon>Botryosphaeriaceae</taxon>
        <taxon>Macrophomina</taxon>
    </lineage>
</organism>
<dbReference type="Proteomes" id="UP000774617">
    <property type="component" value="Unassembled WGS sequence"/>
</dbReference>